<feature type="domain" description="C3H1-type" evidence="10">
    <location>
        <begin position="379"/>
        <end position="405"/>
    </location>
</feature>
<name>A0A0Q9WE84_DROVI</name>
<evidence type="ECO:0000256" key="2">
    <source>
        <dbReference type="ARBA" id="ARBA00022723"/>
    </source>
</evidence>
<evidence type="ECO:0000256" key="7">
    <source>
        <dbReference type="ARBA" id="ARBA00038226"/>
    </source>
</evidence>
<evidence type="ECO:0000313" key="12">
    <source>
        <dbReference type="Proteomes" id="UP000008792"/>
    </source>
</evidence>
<evidence type="ECO:0000256" key="4">
    <source>
        <dbReference type="ARBA" id="ARBA00022771"/>
    </source>
</evidence>
<evidence type="ECO:0000256" key="1">
    <source>
        <dbReference type="ARBA" id="ARBA00004123"/>
    </source>
</evidence>
<dbReference type="OrthoDB" id="6285980at2759"/>
<feature type="domain" description="C3H1-type" evidence="10">
    <location>
        <begin position="345"/>
        <end position="371"/>
    </location>
</feature>
<sequence>MANVVNMNSLLNGKDSRWLQLEVCREFQRNKCSRQDTECKFAHPPANVEVQNGKVTACYDSIKATQLLDMDDYKRRCNRDKPPCKYFHPPQHLKDQLLINGRNHLALKNALMQQMGIAPGPPVISGQVPAVATNPYLTGIPANTYSPYYAGHLVPTLLGHDPTAVASQLGTVVPQTVQVAQQKIPRSDRLEVCREFLRGACKRAESECRFAHPQESVARHDDGSITVCMDAVKGRCARDPCRYFHPPLHLQAQLKAAQTRATAVAAAAAMDVKTVGSFYYENFQFSGMVPFKRPAAEKSGIPVYQPGATTYQQLMQPYVPVSSNTKMPPLNASCVIYTDASGQLLDTLPVCQDFNRSMCSRLNCRFVHLTEDDKVEVIDQRVAVCRDHANSQCRRKQCKYYHIPIVLPPANIMAAMITNPSEQQAAAGSVVATTTAAAVAAGYNNSNNNLIIIEPHQQQQQLQQQQQQQPQQQYSYHTNNTNYYHSNTNKAAAAATHHASNMYQQHHHQQQQQQQQQHITYHCSSPYSPSSASSSSSCSIATSPTLSSATTLSTTSTATMPTPQQQYAAAAAAAPTAAFLKAPAYYTDATPTLVLSSDYNSNCIPIQAAPFISLPQQHVLKYTTPQQQQQQQHHGLIHHQQHAYVGHHYPVVATTVAALPATTITVTPATIAAPSSCI</sequence>
<gene>
    <name evidence="11" type="primary">Dvir\GJ21630</name>
    <name evidence="11" type="ORF">Dvir_GJ21630</name>
</gene>
<feature type="zinc finger region" description="C3H1-type" evidence="8">
    <location>
        <begin position="18"/>
        <end position="46"/>
    </location>
</feature>
<evidence type="ECO:0000256" key="9">
    <source>
        <dbReference type="SAM" id="MobiDB-lite"/>
    </source>
</evidence>
<keyword evidence="6" id="KW-0539">Nucleus</keyword>
<dbReference type="InterPro" id="IPR000571">
    <property type="entry name" value="Znf_CCCH"/>
</dbReference>
<feature type="region of interest" description="Disordered" evidence="9">
    <location>
        <begin position="457"/>
        <end position="528"/>
    </location>
</feature>
<comment type="subcellular location">
    <subcellularLocation>
        <location evidence="1">Nucleus</location>
    </subcellularLocation>
</comment>
<organism evidence="11 12">
    <name type="scientific">Drosophila virilis</name>
    <name type="common">Fruit fly</name>
    <dbReference type="NCBI Taxonomy" id="7244"/>
    <lineage>
        <taxon>Eukaryota</taxon>
        <taxon>Metazoa</taxon>
        <taxon>Ecdysozoa</taxon>
        <taxon>Arthropoda</taxon>
        <taxon>Hexapoda</taxon>
        <taxon>Insecta</taxon>
        <taxon>Pterygota</taxon>
        <taxon>Neoptera</taxon>
        <taxon>Endopterygota</taxon>
        <taxon>Diptera</taxon>
        <taxon>Brachycera</taxon>
        <taxon>Muscomorpha</taxon>
        <taxon>Ephydroidea</taxon>
        <taxon>Drosophilidae</taxon>
        <taxon>Drosophila</taxon>
    </lineage>
</organism>
<feature type="domain" description="C3H1-type" evidence="10">
    <location>
        <begin position="187"/>
        <end position="215"/>
    </location>
</feature>
<evidence type="ECO:0000256" key="6">
    <source>
        <dbReference type="ARBA" id="ARBA00023242"/>
    </source>
</evidence>
<proteinExistence type="inferred from homology"/>
<keyword evidence="12" id="KW-1185">Reference proteome</keyword>
<evidence type="ECO:0000313" key="11">
    <source>
        <dbReference type="EMBL" id="KRF79567.1"/>
    </source>
</evidence>
<dbReference type="InterPro" id="IPR054429">
    <property type="entry name" value="Znf-CCCH_Muscleblind-like"/>
</dbReference>
<dbReference type="GO" id="GO:0043484">
    <property type="term" value="P:regulation of RNA splicing"/>
    <property type="evidence" value="ECO:0007669"/>
    <property type="project" value="TreeGrafter"/>
</dbReference>
<dbReference type="GO" id="GO:0008270">
    <property type="term" value="F:zinc ion binding"/>
    <property type="evidence" value="ECO:0007669"/>
    <property type="project" value="UniProtKB-KW"/>
</dbReference>
<feature type="zinc finger region" description="C3H1-type" evidence="8">
    <location>
        <begin position="345"/>
        <end position="371"/>
    </location>
</feature>
<dbReference type="PANTHER" id="PTHR12675">
    <property type="entry name" value="MUSCLEBLIND-LIKE PROTEIN"/>
    <property type="match status" value="1"/>
</dbReference>
<dbReference type="FunFam" id="3.30.1370.210:FF:000005">
    <property type="entry name" value="Muscleblind, isoform M"/>
    <property type="match status" value="1"/>
</dbReference>
<feature type="zinc finger region" description="C3H1-type" evidence="8">
    <location>
        <begin position="379"/>
        <end position="405"/>
    </location>
</feature>
<evidence type="ECO:0000259" key="10">
    <source>
        <dbReference type="PROSITE" id="PS50103"/>
    </source>
</evidence>
<evidence type="ECO:0000256" key="8">
    <source>
        <dbReference type="PROSITE-ProRule" id="PRU00723"/>
    </source>
</evidence>
<dbReference type="GO" id="GO:0005634">
    <property type="term" value="C:nucleus"/>
    <property type="evidence" value="ECO:0007669"/>
    <property type="project" value="UniProtKB-SubCell"/>
</dbReference>
<dbReference type="PROSITE" id="PS50103">
    <property type="entry name" value="ZF_C3H1"/>
    <property type="match status" value="4"/>
</dbReference>
<dbReference type="Pfam" id="PF22628">
    <property type="entry name" value="zf-CCCH_10"/>
    <property type="match status" value="3"/>
</dbReference>
<dbReference type="Gene3D" id="3.30.1370.210">
    <property type="match status" value="3"/>
</dbReference>
<comment type="similarity">
    <text evidence="7">Belongs to the muscleblind family.</text>
</comment>
<dbReference type="Proteomes" id="UP000008792">
    <property type="component" value="Unassembled WGS sequence"/>
</dbReference>
<evidence type="ECO:0000256" key="3">
    <source>
        <dbReference type="ARBA" id="ARBA00022737"/>
    </source>
</evidence>
<keyword evidence="4 8" id="KW-0863">Zinc-finger</keyword>
<evidence type="ECO:0000256" key="5">
    <source>
        <dbReference type="ARBA" id="ARBA00022833"/>
    </source>
</evidence>
<feature type="zinc finger region" description="C3H1-type" evidence="8">
    <location>
        <begin position="187"/>
        <end position="215"/>
    </location>
</feature>
<feature type="compositionally biased region" description="Low complexity" evidence="9">
    <location>
        <begin position="457"/>
        <end position="501"/>
    </location>
</feature>
<protein>
    <submittedName>
        <fullName evidence="11">Uncharacterized protein, isoform Q</fullName>
    </submittedName>
</protein>
<keyword evidence="5 8" id="KW-0862">Zinc</keyword>
<keyword evidence="2 8" id="KW-0479">Metal-binding</keyword>
<dbReference type="SMR" id="A0A0Q9WE84"/>
<reference evidence="11 12" key="1">
    <citation type="journal article" date="2007" name="Nature">
        <title>Evolution of genes and genomes on the Drosophila phylogeny.</title>
        <authorList>
            <consortium name="Drosophila 12 Genomes Consortium"/>
            <person name="Clark A.G."/>
            <person name="Eisen M.B."/>
            <person name="Smith D.R."/>
            <person name="Bergman C.M."/>
            <person name="Oliver B."/>
            <person name="Markow T.A."/>
            <person name="Kaufman T.C."/>
            <person name="Kellis M."/>
            <person name="Gelbart W."/>
            <person name="Iyer V.N."/>
            <person name="Pollard D.A."/>
            <person name="Sackton T.B."/>
            <person name="Larracuente A.M."/>
            <person name="Singh N.D."/>
            <person name="Abad J.P."/>
            <person name="Abt D.N."/>
            <person name="Adryan B."/>
            <person name="Aguade M."/>
            <person name="Akashi H."/>
            <person name="Anderson W.W."/>
            <person name="Aquadro C.F."/>
            <person name="Ardell D.H."/>
            <person name="Arguello R."/>
            <person name="Artieri C.G."/>
            <person name="Barbash D.A."/>
            <person name="Barker D."/>
            <person name="Barsanti P."/>
            <person name="Batterham P."/>
            <person name="Batzoglou S."/>
            <person name="Begun D."/>
            <person name="Bhutkar A."/>
            <person name="Blanco E."/>
            <person name="Bosak S.A."/>
            <person name="Bradley R.K."/>
            <person name="Brand A.D."/>
            <person name="Brent M.R."/>
            <person name="Brooks A.N."/>
            <person name="Brown R.H."/>
            <person name="Butlin R.K."/>
            <person name="Caggese C."/>
            <person name="Calvi B.R."/>
            <person name="Bernardo de Carvalho A."/>
            <person name="Caspi A."/>
            <person name="Castrezana S."/>
            <person name="Celniker S.E."/>
            <person name="Chang J.L."/>
            <person name="Chapple C."/>
            <person name="Chatterji S."/>
            <person name="Chinwalla A."/>
            <person name="Civetta A."/>
            <person name="Clifton S.W."/>
            <person name="Comeron J.M."/>
            <person name="Costello J.C."/>
            <person name="Coyne J.A."/>
            <person name="Daub J."/>
            <person name="David R.G."/>
            <person name="Delcher A.L."/>
            <person name="Delehaunty K."/>
            <person name="Do C.B."/>
            <person name="Ebling H."/>
            <person name="Edwards K."/>
            <person name="Eickbush T."/>
            <person name="Evans J.D."/>
            <person name="Filipski A."/>
            <person name="Findeiss S."/>
            <person name="Freyhult E."/>
            <person name="Fulton L."/>
            <person name="Fulton R."/>
            <person name="Garcia A.C."/>
            <person name="Gardiner A."/>
            <person name="Garfield D.A."/>
            <person name="Garvin B.E."/>
            <person name="Gibson G."/>
            <person name="Gilbert D."/>
            <person name="Gnerre S."/>
            <person name="Godfrey J."/>
            <person name="Good R."/>
            <person name="Gotea V."/>
            <person name="Gravely B."/>
            <person name="Greenberg A.J."/>
            <person name="Griffiths-Jones S."/>
            <person name="Gross S."/>
            <person name="Guigo R."/>
            <person name="Gustafson E.A."/>
            <person name="Haerty W."/>
            <person name="Hahn M.W."/>
            <person name="Halligan D.L."/>
            <person name="Halpern A.L."/>
            <person name="Halter G.M."/>
            <person name="Han M.V."/>
            <person name="Heger A."/>
            <person name="Hillier L."/>
            <person name="Hinrichs A.S."/>
            <person name="Holmes I."/>
            <person name="Hoskins R.A."/>
            <person name="Hubisz M.J."/>
            <person name="Hultmark D."/>
            <person name="Huntley M.A."/>
            <person name="Jaffe D.B."/>
            <person name="Jagadeeshan S."/>
            <person name="Jeck W.R."/>
            <person name="Johnson J."/>
            <person name="Jones C.D."/>
            <person name="Jordan W.C."/>
            <person name="Karpen G.H."/>
            <person name="Kataoka E."/>
            <person name="Keightley P.D."/>
            <person name="Kheradpour P."/>
            <person name="Kirkness E.F."/>
            <person name="Koerich L.B."/>
            <person name="Kristiansen K."/>
            <person name="Kudrna D."/>
            <person name="Kulathinal R.J."/>
            <person name="Kumar S."/>
            <person name="Kwok R."/>
            <person name="Lander E."/>
            <person name="Langley C.H."/>
            <person name="Lapoint R."/>
            <person name="Lazzaro B.P."/>
            <person name="Lee S.J."/>
            <person name="Levesque L."/>
            <person name="Li R."/>
            <person name="Lin C.F."/>
            <person name="Lin M.F."/>
            <person name="Lindblad-Toh K."/>
            <person name="Llopart A."/>
            <person name="Long M."/>
            <person name="Low L."/>
            <person name="Lozovsky E."/>
            <person name="Lu J."/>
            <person name="Luo M."/>
            <person name="Machado C.A."/>
            <person name="Makalowski W."/>
            <person name="Marzo M."/>
            <person name="Matsuda M."/>
            <person name="Matzkin L."/>
            <person name="McAllister B."/>
            <person name="McBride C.S."/>
            <person name="McKernan B."/>
            <person name="McKernan K."/>
            <person name="Mendez-Lago M."/>
            <person name="Minx P."/>
            <person name="Mollenhauer M.U."/>
            <person name="Montooth K."/>
            <person name="Mount S.M."/>
            <person name="Mu X."/>
            <person name="Myers E."/>
            <person name="Negre B."/>
            <person name="Newfeld S."/>
            <person name="Nielsen R."/>
            <person name="Noor M.A."/>
            <person name="O'Grady P."/>
            <person name="Pachter L."/>
            <person name="Papaceit M."/>
            <person name="Parisi M.J."/>
            <person name="Parisi M."/>
            <person name="Parts L."/>
            <person name="Pedersen J.S."/>
            <person name="Pesole G."/>
            <person name="Phillippy A.M."/>
            <person name="Ponting C.P."/>
            <person name="Pop M."/>
            <person name="Porcelli D."/>
            <person name="Powell J.R."/>
            <person name="Prohaska S."/>
            <person name="Pruitt K."/>
            <person name="Puig M."/>
            <person name="Quesneville H."/>
            <person name="Ram K.R."/>
            <person name="Rand D."/>
            <person name="Rasmussen M.D."/>
            <person name="Reed L.K."/>
            <person name="Reenan R."/>
            <person name="Reily A."/>
            <person name="Remington K.A."/>
            <person name="Rieger T.T."/>
            <person name="Ritchie M.G."/>
            <person name="Robin C."/>
            <person name="Rogers Y.H."/>
            <person name="Rohde C."/>
            <person name="Rozas J."/>
            <person name="Rubenfield M.J."/>
            <person name="Ruiz A."/>
            <person name="Russo S."/>
            <person name="Salzberg S.L."/>
            <person name="Sanchez-Gracia A."/>
            <person name="Saranga D.J."/>
            <person name="Sato H."/>
            <person name="Schaeffer S.W."/>
            <person name="Schatz M.C."/>
            <person name="Schlenke T."/>
            <person name="Schwartz R."/>
            <person name="Segarra C."/>
            <person name="Singh R.S."/>
            <person name="Sirot L."/>
            <person name="Sirota M."/>
            <person name="Sisneros N.B."/>
            <person name="Smith C.D."/>
            <person name="Smith T.F."/>
            <person name="Spieth J."/>
            <person name="Stage D.E."/>
            <person name="Stark A."/>
            <person name="Stephan W."/>
            <person name="Strausberg R.L."/>
            <person name="Strempel S."/>
            <person name="Sturgill D."/>
            <person name="Sutton G."/>
            <person name="Sutton G.G."/>
            <person name="Tao W."/>
            <person name="Teichmann S."/>
            <person name="Tobari Y.N."/>
            <person name="Tomimura Y."/>
            <person name="Tsolas J.M."/>
            <person name="Valente V.L."/>
            <person name="Venter E."/>
            <person name="Venter J.C."/>
            <person name="Vicario S."/>
            <person name="Vieira F.G."/>
            <person name="Vilella A.J."/>
            <person name="Villasante A."/>
            <person name="Walenz B."/>
            <person name="Wang J."/>
            <person name="Wasserman M."/>
            <person name="Watts T."/>
            <person name="Wilson D."/>
            <person name="Wilson R.K."/>
            <person name="Wing R.A."/>
            <person name="Wolfner M.F."/>
            <person name="Wong A."/>
            <person name="Wong G.K."/>
            <person name="Wu C.I."/>
            <person name="Wu G."/>
            <person name="Yamamoto D."/>
            <person name="Yang H.P."/>
            <person name="Yang S.P."/>
            <person name="Yorke J.A."/>
            <person name="Yoshida K."/>
            <person name="Zdobnov E."/>
            <person name="Zhang P."/>
            <person name="Zhang Y."/>
            <person name="Zimin A.V."/>
            <person name="Baldwin J."/>
            <person name="Abdouelleil A."/>
            <person name="Abdulkadir J."/>
            <person name="Abebe A."/>
            <person name="Abera B."/>
            <person name="Abreu J."/>
            <person name="Acer S.C."/>
            <person name="Aftuck L."/>
            <person name="Alexander A."/>
            <person name="An P."/>
            <person name="Anderson E."/>
            <person name="Anderson S."/>
            <person name="Arachi H."/>
            <person name="Azer M."/>
            <person name="Bachantsang P."/>
            <person name="Barry A."/>
            <person name="Bayul T."/>
            <person name="Berlin A."/>
            <person name="Bessette D."/>
            <person name="Bloom T."/>
            <person name="Blye J."/>
            <person name="Boguslavskiy L."/>
            <person name="Bonnet C."/>
            <person name="Boukhgalter B."/>
            <person name="Bourzgui I."/>
            <person name="Brown A."/>
            <person name="Cahill P."/>
            <person name="Channer S."/>
            <person name="Cheshatsang Y."/>
            <person name="Chuda L."/>
            <person name="Citroen M."/>
            <person name="Collymore A."/>
            <person name="Cooke P."/>
            <person name="Costello M."/>
            <person name="D'Aco K."/>
            <person name="Daza R."/>
            <person name="De Haan G."/>
            <person name="DeGray S."/>
            <person name="DeMaso C."/>
            <person name="Dhargay N."/>
            <person name="Dooley K."/>
            <person name="Dooley E."/>
            <person name="Doricent M."/>
            <person name="Dorje P."/>
            <person name="Dorjee K."/>
            <person name="Dupes A."/>
            <person name="Elong R."/>
            <person name="Falk J."/>
            <person name="Farina A."/>
            <person name="Faro S."/>
            <person name="Ferguson D."/>
            <person name="Fisher S."/>
            <person name="Foley C.D."/>
            <person name="Franke A."/>
            <person name="Friedrich D."/>
            <person name="Gadbois L."/>
            <person name="Gearin G."/>
            <person name="Gearin C.R."/>
            <person name="Giannoukos G."/>
            <person name="Goode T."/>
            <person name="Graham J."/>
            <person name="Grandbois E."/>
            <person name="Grewal S."/>
            <person name="Gyaltsen K."/>
            <person name="Hafez N."/>
            <person name="Hagos B."/>
            <person name="Hall J."/>
            <person name="Henson C."/>
            <person name="Hollinger A."/>
            <person name="Honan T."/>
            <person name="Huard M.D."/>
            <person name="Hughes L."/>
            <person name="Hurhula B."/>
            <person name="Husby M.E."/>
            <person name="Kamat A."/>
            <person name="Kanga B."/>
            <person name="Kashin S."/>
            <person name="Khazanovich D."/>
            <person name="Kisner P."/>
            <person name="Lance K."/>
            <person name="Lara M."/>
            <person name="Lee W."/>
            <person name="Lennon N."/>
            <person name="Letendre F."/>
            <person name="LeVine R."/>
            <person name="Lipovsky A."/>
            <person name="Liu X."/>
            <person name="Liu J."/>
            <person name="Liu S."/>
            <person name="Lokyitsang T."/>
            <person name="Lokyitsang Y."/>
            <person name="Lubonja R."/>
            <person name="Lui A."/>
            <person name="MacDonald P."/>
            <person name="Magnisalis V."/>
            <person name="Maru K."/>
            <person name="Matthews C."/>
            <person name="McCusker W."/>
            <person name="McDonough S."/>
            <person name="Mehta T."/>
            <person name="Meldrim J."/>
            <person name="Meneus L."/>
            <person name="Mihai O."/>
            <person name="Mihalev A."/>
            <person name="Mihova T."/>
            <person name="Mittelman R."/>
            <person name="Mlenga V."/>
            <person name="Montmayeur A."/>
            <person name="Mulrain L."/>
            <person name="Navidi A."/>
            <person name="Naylor J."/>
            <person name="Negash T."/>
            <person name="Nguyen T."/>
            <person name="Nguyen N."/>
            <person name="Nicol R."/>
            <person name="Norbu C."/>
            <person name="Norbu N."/>
            <person name="Novod N."/>
            <person name="O'Neill B."/>
            <person name="Osman S."/>
            <person name="Markiewicz E."/>
            <person name="Oyono O.L."/>
            <person name="Patti C."/>
            <person name="Phunkhang P."/>
            <person name="Pierre F."/>
            <person name="Priest M."/>
            <person name="Raghuraman S."/>
            <person name="Rege F."/>
            <person name="Reyes R."/>
            <person name="Rise C."/>
            <person name="Rogov P."/>
            <person name="Ross K."/>
            <person name="Ryan E."/>
            <person name="Settipalli S."/>
            <person name="Shea T."/>
            <person name="Sherpa N."/>
            <person name="Shi L."/>
            <person name="Shih D."/>
            <person name="Sparrow T."/>
            <person name="Spaulding J."/>
            <person name="Stalker J."/>
            <person name="Stange-Thomann N."/>
            <person name="Stavropoulos S."/>
            <person name="Stone C."/>
            <person name="Strader C."/>
            <person name="Tesfaye S."/>
            <person name="Thomson T."/>
            <person name="Thoulutsang Y."/>
            <person name="Thoulutsang D."/>
            <person name="Topham K."/>
            <person name="Topping I."/>
            <person name="Tsamla T."/>
            <person name="Vassiliev H."/>
            <person name="Vo A."/>
            <person name="Wangchuk T."/>
            <person name="Wangdi T."/>
            <person name="Weiand M."/>
            <person name="Wilkinson J."/>
            <person name="Wilson A."/>
            <person name="Yadav S."/>
            <person name="Young G."/>
            <person name="Yu Q."/>
            <person name="Zembek L."/>
            <person name="Zhong D."/>
            <person name="Zimmer A."/>
            <person name="Zwirko Z."/>
            <person name="Jaffe D.B."/>
            <person name="Alvarez P."/>
            <person name="Brockman W."/>
            <person name="Butler J."/>
            <person name="Chin C."/>
            <person name="Gnerre S."/>
            <person name="Grabherr M."/>
            <person name="Kleber M."/>
            <person name="Mauceli E."/>
            <person name="MacCallum I."/>
        </authorList>
    </citation>
    <scope>NUCLEOTIDE SEQUENCE [LARGE SCALE GENOMIC DNA]</scope>
    <source>
        <strain evidence="12">Tucson 15010-1051.87</strain>
    </source>
</reference>
<dbReference type="AlphaFoldDB" id="A0A0Q9WE84"/>
<keyword evidence="3" id="KW-0677">Repeat</keyword>
<accession>A0A0Q9WE84</accession>
<dbReference type="EMBL" id="CH940648">
    <property type="protein sequence ID" value="KRF79567.1"/>
    <property type="molecule type" value="Genomic_DNA"/>
</dbReference>
<feature type="compositionally biased region" description="Low complexity" evidence="9">
    <location>
        <begin position="510"/>
        <end position="528"/>
    </location>
</feature>
<feature type="domain" description="C3H1-type" evidence="10">
    <location>
        <begin position="18"/>
        <end position="46"/>
    </location>
</feature>
<dbReference type="GO" id="GO:0003723">
    <property type="term" value="F:RNA binding"/>
    <property type="evidence" value="ECO:0007669"/>
    <property type="project" value="TreeGrafter"/>
</dbReference>
<dbReference type="SMART" id="SM00356">
    <property type="entry name" value="ZnF_C3H1"/>
    <property type="match status" value="5"/>
</dbReference>
<dbReference type="PANTHER" id="PTHR12675:SF12">
    <property type="entry name" value="PROTEIN MUSCLEBLIND"/>
    <property type="match status" value="1"/>
</dbReference>